<dbReference type="EMBL" id="CM042023">
    <property type="protein sequence ID" value="KAI3813799.1"/>
    <property type="molecule type" value="Genomic_DNA"/>
</dbReference>
<dbReference type="Proteomes" id="UP001056120">
    <property type="component" value="Linkage Group LG06"/>
</dbReference>
<reference evidence="2" key="1">
    <citation type="journal article" date="2022" name="Mol. Ecol. Resour.">
        <title>The genomes of chicory, endive, great burdock and yacon provide insights into Asteraceae palaeo-polyploidization history and plant inulin production.</title>
        <authorList>
            <person name="Fan W."/>
            <person name="Wang S."/>
            <person name="Wang H."/>
            <person name="Wang A."/>
            <person name="Jiang F."/>
            <person name="Liu H."/>
            <person name="Zhao H."/>
            <person name="Xu D."/>
            <person name="Zhang Y."/>
        </authorList>
    </citation>
    <scope>NUCLEOTIDE SEQUENCE [LARGE SCALE GENOMIC DNA]</scope>
    <source>
        <strain evidence="2">cv. Yunnan</strain>
    </source>
</reference>
<evidence type="ECO:0000313" key="2">
    <source>
        <dbReference type="Proteomes" id="UP001056120"/>
    </source>
</evidence>
<gene>
    <name evidence="1" type="ORF">L1987_18534</name>
</gene>
<accession>A0ACB9J0U1</accession>
<keyword evidence="2" id="KW-1185">Reference proteome</keyword>
<evidence type="ECO:0000313" key="1">
    <source>
        <dbReference type="EMBL" id="KAI3813799.1"/>
    </source>
</evidence>
<organism evidence="1 2">
    <name type="scientific">Smallanthus sonchifolius</name>
    <dbReference type="NCBI Taxonomy" id="185202"/>
    <lineage>
        <taxon>Eukaryota</taxon>
        <taxon>Viridiplantae</taxon>
        <taxon>Streptophyta</taxon>
        <taxon>Embryophyta</taxon>
        <taxon>Tracheophyta</taxon>
        <taxon>Spermatophyta</taxon>
        <taxon>Magnoliopsida</taxon>
        <taxon>eudicotyledons</taxon>
        <taxon>Gunneridae</taxon>
        <taxon>Pentapetalae</taxon>
        <taxon>asterids</taxon>
        <taxon>campanulids</taxon>
        <taxon>Asterales</taxon>
        <taxon>Asteraceae</taxon>
        <taxon>Asteroideae</taxon>
        <taxon>Heliantheae alliance</taxon>
        <taxon>Millerieae</taxon>
        <taxon>Smallanthus</taxon>
    </lineage>
</organism>
<reference evidence="1 2" key="2">
    <citation type="journal article" date="2022" name="Mol. Ecol. Resour.">
        <title>The genomes of chicory, endive, great burdock and yacon provide insights into Asteraceae paleo-polyploidization history and plant inulin production.</title>
        <authorList>
            <person name="Fan W."/>
            <person name="Wang S."/>
            <person name="Wang H."/>
            <person name="Wang A."/>
            <person name="Jiang F."/>
            <person name="Liu H."/>
            <person name="Zhao H."/>
            <person name="Xu D."/>
            <person name="Zhang Y."/>
        </authorList>
    </citation>
    <scope>NUCLEOTIDE SEQUENCE [LARGE SCALE GENOMIC DNA]</scope>
    <source>
        <strain evidence="2">cv. Yunnan</strain>
        <tissue evidence="1">Leaves</tissue>
    </source>
</reference>
<sequence>MQRTRSQGLPKFTAYSEPEQEFHERSRDLRERLRVLCEKKVSSHSPISISNMGDADPPARHTVHQRACDGFTGARSPITHPAVPNTNNWQIPSHIMSTITHSTQFPDLGDEDAPGYLSRFGRICDTFNITGVSGDTIYLRLFPFSLSGRAATWLHTLPDNSITTWEDLQAKFMKKYYPPSKTARLRDQIHSFHMDTDEPYHMAWERINALLSRCP</sequence>
<proteinExistence type="predicted"/>
<protein>
    <submittedName>
        <fullName evidence="1">Uncharacterized protein</fullName>
    </submittedName>
</protein>
<name>A0ACB9J0U1_9ASTR</name>
<comment type="caution">
    <text evidence="1">The sequence shown here is derived from an EMBL/GenBank/DDBJ whole genome shotgun (WGS) entry which is preliminary data.</text>
</comment>